<keyword evidence="2" id="KW-1185">Reference proteome</keyword>
<accession>A0ABW5NCA4</accession>
<proteinExistence type="predicted"/>
<dbReference type="Proteomes" id="UP001597459">
    <property type="component" value="Unassembled WGS sequence"/>
</dbReference>
<dbReference type="EMBL" id="JBHULX010000024">
    <property type="protein sequence ID" value="MFD2591804.1"/>
    <property type="molecule type" value="Genomic_DNA"/>
</dbReference>
<reference evidence="2" key="1">
    <citation type="journal article" date="2019" name="Int. J. Syst. Evol. Microbiol.">
        <title>The Global Catalogue of Microorganisms (GCM) 10K type strain sequencing project: providing services to taxonomists for standard genome sequencing and annotation.</title>
        <authorList>
            <consortium name="The Broad Institute Genomics Platform"/>
            <consortium name="The Broad Institute Genome Sequencing Center for Infectious Disease"/>
            <person name="Wu L."/>
            <person name="Ma J."/>
        </authorList>
    </citation>
    <scope>NUCLEOTIDE SEQUENCE [LARGE SCALE GENOMIC DNA]</scope>
    <source>
        <strain evidence="2">KCTC 42423</strain>
    </source>
</reference>
<protein>
    <submittedName>
        <fullName evidence="1">Uncharacterized protein</fullName>
    </submittedName>
</protein>
<dbReference type="RefSeq" id="WP_378255997.1">
    <property type="nucleotide sequence ID" value="NZ_JBHSJV010000001.1"/>
</dbReference>
<comment type="caution">
    <text evidence="1">The sequence shown here is derived from an EMBL/GenBank/DDBJ whole genome shotgun (WGS) entry which is preliminary data.</text>
</comment>
<sequence>MIEVYINGRRADTDENTLIVETKQINDFFEIKDRQTGVTNRFRLPWTPNNNLIFDMLGMDGSKSVLPYRISSIEVRREGITTIENGSMIIGDVIEESYYEIYAYDGIIDIYNAIGDTKISSVLDIPEILLTDTSWKNSFSNTWEDGFTFPVADYGKIDGDIIEYNYQAPCVFIKYIWNKIFEITGFKYEYLGNDNLFEWEDFEEMAISVDRGYSSKTESVPAEKILTINGEKEIDIRGVSMDLGGQIVIITPINRDNIHYLKLEESIDTQEIHLYSSSNQFDRSRIKISNDGFYKLDISCFVRVRRVNNLRLVVEKNGIDLFEVKNNFSQGENIFDFTRRIYLRKNEELYIKFLADPSENQIRYNYNLTLDLFIDNSNVVINFNSYLTSTSLKQVMKDVMHHYGLITQRTKKTYYFKRIEDLLNDYKNSEDWSGKFHKKVKKSSKVGNYAQSNYLRYQYDNKDDDFADSVIKIDDTTISENKEIIRRAFKAPDSSSYIIDGQVLRKAPLFEKELEKDGTVKSIKPKKSKPFLLRIERRQASFEYKVSGSSNTNTHSGITPFATFRDYDHNELVALNYTSFGNMINQGKKLWIEAYITPLDIHFLNFMKLKYIKQLGELVYINKVNYSGYNTSKCEVIPVSIVEQNGEYDDDYSTDYNI</sequence>
<evidence type="ECO:0000313" key="2">
    <source>
        <dbReference type="Proteomes" id="UP001597459"/>
    </source>
</evidence>
<evidence type="ECO:0000313" key="1">
    <source>
        <dbReference type="EMBL" id="MFD2591804.1"/>
    </source>
</evidence>
<gene>
    <name evidence="1" type="ORF">ACFSTE_13285</name>
</gene>
<organism evidence="1 2">
    <name type="scientific">Aquimarina hainanensis</name>
    <dbReference type="NCBI Taxonomy" id="1578017"/>
    <lineage>
        <taxon>Bacteria</taxon>
        <taxon>Pseudomonadati</taxon>
        <taxon>Bacteroidota</taxon>
        <taxon>Flavobacteriia</taxon>
        <taxon>Flavobacteriales</taxon>
        <taxon>Flavobacteriaceae</taxon>
        <taxon>Aquimarina</taxon>
    </lineage>
</organism>
<name>A0ABW5NCA4_9FLAO</name>